<proteinExistence type="predicted"/>
<dbReference type="InterPro" id="IPR027417">
    <property type="entry name" value="P-loop_NTPase"/>
</dbReference>
<dbReference type="Proteomes" id="UP000185657">
    <property type="component" value="Unassembled WGS sequence"/>
</dbReference>
<name>A0A167HK26_9BURK</name>
<evidence type="ECO:0000313" key="4">
    <source>
        <dbReference type="Proteomes" id="UP000185657"/>
    </source>
</evidence>
<dbReference type="Proteomes" id="UP000185680">
    <property type="component" value="Chromosome"/>
</dbReference>
<evidence type="ECO:0000313" key="3">
    <source>
        <dbReference type="EMBL" id="OAD41335.1"/>
    </source>
</evidence>
<reference evidence="2 5" key="2">
    <citation type="submission" date="2016-10" db="EMBL/GenBank/DDBJ databases">
        <title>Hydorgenophaga sp. LPB0072 isolated from gastropod.</title>
        <authorList>
            <person name="Kim E."/>
            <person name="Yi H."/>
        </authorList>
    </citation>
    <scope>NUCLEOTIDE SEQUENCE [LARGE SCALE GENOMIC DNA]</scope>
    <source>
        <strain evidence="2 5">LPB0072</strain>
    </source>
</reference>
<dbReference type="InterPro" id="IPR027065">
    <property type="entry name" value="Lon_Prtase"/>
</dbReference>
<dbReference type="RefSeq" id="WP_066092679.1">
    <property type="nucleotide sequence ID" value="NZ_CP017476.1"/>
</dbReference>
<dbReference type="PANTHER" id="PTHR43718:SF2">
    <property type="entry name" value="LON PROTEASE HOMOLOG, MITOCHONDRIAL"/>
    <property type="match status" value="1"/>
</dbReference>
<dbReference type="OrthoDB" id="8552455at2"/>
<dbReference type="KEGG" id="hyl:LPB072_05030"/>
<feature type="domain" description="AAA+ ATPase" evidence="1">
    <location>
        <begin position="104"/>
        <end position="251"/>
    </location>
</feature>
<dbReference type="GO" id="GO:0005524">
    <property type="term" value="F:ATP binding"/>
    <property type="evidence" value="ECO:0007669"/>
    <property type="project" value="InterPro"/>
</dbReference>
<evidence type="ECO:0000313" key="2">
    <source>
        <dbReference type="EMBL" id="AOW15380.1"/>
    </source>
</evidence>
<dbReference type="SUPFAM" id="SSF52540">
    <property type="entry name" value="P-loop containing nucleoside triphosphate hydrolases"/>
    <property type="match status" value="1"/>
</dbReference>
<accession>A0A167HK26</accession>
<reference evidence="3 4" key="1">
    <citation type="submission" date="2016-02" db="EMBL/GenBank/DDBJ databases">
        <title>Draft genome sequence of Hydrogenophaga sp. LPB0072.</title>
        <authorList>
            <person name="Shin S.-K."/>
            <person name="Yi H."/>
        </authorList>
    </citation>
    <scope>NUCLEOTIDE SEQUENCE [LARGE SCALE GENOMIC DNA]</scope>
    <source>
        <strain evidence="3 4">LPB0072</strain>
    </source>
</reference>
<dbReference type="InterPro" id="IPR003959">
    <property type="entry name" value="ATPase_AAA_core"/>
</dbReference>
<dbReference type="STRING" id="1763535.LPB072_05030"/>
<dbReference type="PANTHER" id="PTHR43718">
    <property type="entry name" value="LON PROTEASE"/>
    <property type="match status" value="1"/>
</dbReference>
<protein>
    <submittedName>
        <fullName evidence="2">AAA family ATPase</fullName>
    </submittedName>
</protein>
<dbReference type="InterPro" id="IPR003593">
    <property type="entry name" value="AAA+_ATPase"/>
</dbReference>
<dbReference type="GO" id="GO:0016887">
    <property type="term" value="F:ATP hydrolysis activity"/>
    <property type="evidence" value="ECO:0007669"/>
    <property type="project" value="InterPro"/>
</dbReference>
<dbReference type="EMBL" id="CP017476">
    <property type="protein sequence ID" value="AOW15380.1"/>
    <property type="molecule type" value="Genomic_DNA"/>
</dbReference>
<dbReference type="GO" id="GO:0004252">
    <property type="term" value="F:serine-type endopeptidase activity"/>
    <property type="evidence" value="ECO:0007669"/>
    <property type="project" value="InterPro"/>
</dbReference>
<keyword evidence="4" id="KW-1185">Reference proteome</keyword>
<sequence>MSSHSLVASTHKGLPIAQMRNVFNADDVERKLHQLQAKGGEREHETLITMYQRMIERGPERFAVKPSGVPDMEPLYDLLPNFGDVLDDVKRHVALSQDSRDSLEVTPILLLGPPGVGKTHFARQIADLLGTSMSLVPMSSMTAGWLLSGSSSQWKGSKPGRVFESLVEGQYANPVIVVDEIDKAAADAQYDPLGALYSLLEHDTAQSFVDEFADVAIDASQVIWITTANRESAIPDPILNRMNVFEIAPPSPEAARKIAAHLYRGIRNEHDWGQRFEQEPRDDVLDLLATQAPREMRRALVTAFGNARLANRYEMEPGDLPKVGGGKSRMGFLQ</sequence>
<evidence type="ECO:0000259" key="1">
    <source>
        <dbReference type="SMART" id="SM00382"/>
    </source>
</evidence>
<dbReference type="Gene3D" id="3.40.50.300">
    <property type="entry name" value="P-loop containing nucleotide triphosphate hydrolases"/>
    <property type="match status" value="1"/>
</dbReference>
<dbReference type="GO" id="GO:0004176">
    <property type="term" value="F:ATP-dependent peptidase activity"/>
    <property type="evidence" value="ECO:0007669"/>
    <property type="project" value="InterPro"/>
</dbReference>
<organism evidence="2 5">
    <name type="scientific">Hydrogenophaga crassostreae</name>
    <dbReference type="NCBI Taxonomy" id="1763535"/>
    <lineage>
        <taxon>Bacteria</taxon>
        <taxon>Pseudomonadati</taxon>
        <taxon>Pseudomonadota</taxon>
        <taxon>Betaproteobacteria</taxon>
        <taxon>Burkholderiales</taxon>
        <taxon>Comamonadaceae</taxon>
        <taxon>Hydrogenophaga</taxon>
    </lineage>
</organism>
<dbReference type="GO" id="GO:0006515">
    <property type="term" value="P:protein quality control for misfolded or incompletely synthesized proteins"/>
    <property type="evidence" value="ECO:0007669"/>
    <property type="project" value="TreeGrafter"/>
</dbReference>
<dbReference type="EMBL" id="LVWD01000026">
    <property type="protein sequence ID" value="OAD41335.1"/>
    <property type="molecule type" value="Genomic_DNA"/>
</dbReference>
<dbReference type="AlphaFoldDB" id="A0A167HK26"/>
<gene>
    <name evidence="2" type="ORF">LPB072_05030</name>
    <name evidence="3" type="ORF">LPB72_15280</name>
</gene>
<dbReference type="Pfam" id="PF00004">
    <property type="entry name" value="AAA"/>
    <property type="match status" value="1"/>
</dbReference>
<evidence type="ECO:0000313" key="5">
    <source>
        <dbReference type="Proteomes" id="UP000185680"/>
    </source>
</evidence>
<dbReference type="SMART" id="SM00382">
    <property type="entry name" value="AAA"/>
    <property type="match status" value="1"/>
</dbReference>